<dbReference type="InterPro" id="IPR036010">
    <property type="entry name" value="2Fe-2S_ferredoxin-like_sf"/>
</dbReference>
<dbReference type="GO" id="GO:0042773">
    <property type="term" value="P:ATP synthesis coupled electron transport"/>
    <property type="evidence" value="ECO:0007669"/>
    <property type="project" value="InterPro"/>
</dbReference>
<evidence type="ECO:0000256" key="1">
    <source>
        <dbReference type="ARBA" id="ARBA00001966"/>
    </source>
</evidence>
<dbReference type="Pfam" id="PF22117">
    <property type="entry name" value="Fer4_Nqo3"/>
    <property type="match status" value="1"/>
</dbReference>
<evidence type="ECO:0000256" key="8">
    <source>
        <dbReference type="ARBA" id="ARBA00023027"/>
    </source>
</evidence>
<dbReference type="InterPro" id="IPR054351">
    <property type="entry name" value="NADH_UbQ_OxRdtase_ferredoxin"/>
</dbReference>
<dbReference type="Pfam" id="PF00384">
    <property type="entry name" value="Molybdopterin"/>
    <property type="match status" value="2"/>
</dbReference>
<comment type="cofactor">
    <cofactor evidence="1">
        <name>[4Fe-4S] cluster</name>
        <dbReference type="ChEBI" id="CHEBI:49883"/>
    </cofactor>
</comment>
<dbReference type="EMBL" id="JAEKNN010000025">
    <property type="protein sequence ID" value="MBJ7608788.1"/>
    <property type="molecule type" value="Genomic_DNA"/>
</dbReference>
<proteinExistence type="inferred from homology"/>
<evidence type="ECO:0000259" key="11">
    <source>
        <dbReference type="PROSITE" id="PS51839"/>
    </source>
</evidence>
<protein>
    <submittedName>
        <fullName evidence="12">(2Fe-2S)-binding protein</fullName>
    </submittedName>
</protein>
<evidence type="ECO:0000313" key="13">
    <source>
        <dbReference type="Proteomes" id="UP000614410"/>
    </source>
</evidence>
<evidence type="ECO:0000256" key="2">
    <source>
        <dbReference type="ARBA" id="ARBA00005404"/>
    </source>
</evidence>
<comment type="caution">
    <text evidence="12">The sequence shown here is derived from an EMBL/GenBank/DDBJ whole genome shotgun (WGS) entry which is preliminary data.</text>
</comment>
<dbReference type="PROSITE" id="PS51669">
    <property type="entry name" value="4FE4S_MOW_BIS_MGD"/>
    <property type="match status" value="1"/>
</dbReference>
<dbReference type="InterPro" id="IPR001041">
    <property type="entry name" value="2Fe-2S_ferredoxin-type"/>
</dbReference>
<dbReference type="GO" id="GO:0051539">
    <property type="term" value="F:4 iron, 4 sulfur cluster binding"/>
    <property type="evidence" value="ECO:0007669"/>
    <property type="project" value="UniProtKB-KW"/>
</dbReference>
<accession>A0A934KCB6</accession>
<keyword evidence="8" id="KW-0520">NAD</keyword>
<keyword evidence="4" id="KW-0479">Metal-binding</keyword>
<dbReference type="InterPro" id="IPR019574">
    <property type="entry name" value="NADH_UbQ_OxRdtase_Gsu_4Fe4S-bd"/>
</dbReference>
<dbReference type="Gene3D" id="3.40.50.740">
    <property type="match status" value="2"/>
</dbReference>
<keyword evidence="7" id="KW-0411">Iron-sulfur</keyword>
<dbReference type="Gene3D" id="2.20.25.90">
    <property type="entry name" value="ADC-like domains"/>
    <property type="match status" value="1"/>
</dbReference>
<reference evidence="12 13" key="1">
    <citation type="submission" date="2020-10" db="EMBL/GenBank/DDBJ databases">
        <title>Ca. Dormibacterota MAGs.</title>
        <authorList>
            <person name="Montgomery K."/>
        </authorList>
    </citation>
    <scope>NUCLEOTIDE SEQUENCE [LARGE SCALE GENOMIC DNA]</scope>
    <source>
        <strain evidence="12">Mitchell_Peninsula_5</strain>
    </source>
</reference>
<dbReference type="InterPro" id="IPR050123">
    <property type="entry name" value="Prok_molybdopt-oxidoreductase"/>
</dbReference>
<dbReference type="PANTHER" id="PTHR43105:SF13">
    <property type="entry name" value="NADH-UBIQUINONE OXIDOREDUCTASE 75 KDA SUBUNIT, MITOCHONDRIAL"/>
    <property type="match status" value="1"/>
</dbReference>
<evidence type="ECO:0000256" key="4">
    <source>
        <dbReference type="ARBA" id="ARBA00022723"/>
    </source>
</evidence>
<feature type="domain" description="4Fe-4S Mo/W bis-MGD-type" evidence="10">
    <location>
        <begin position="231"/>
        <end position="287"/>
    </location>
</feature>
<evidence type="ECO:0000259" key="10">
    <source>
        <dbReference type="PROSITE" id="PS51669"/>
    </source>
</evidence>
<dbReference type="InterPro" id="IPR000283">
    <property type="entry name" value="NADH_UbQ_OxRdtase_75kDa_su_CS"/>
</dbReference>
<dbReference type="PROSITE" id="PS51839">
    <property type="entry name" value="4FE4S_HC3"/>
    <property type="match status" value="1"/>
</dbReference>
<dbReference type="GO" id="GO:0046872">
    <property type="term" value="F:metal ion binding"/>
    <property type="evidence" value="ECO:0007669"/>
    <property type="project" value="UniProtKB-KW"/>
</dbReference>
<organism evidence="12 13">
    <name type="scientific">Candidatus Amunia macphersoniae</name>
    <dbReference type="NCBI Taxonomy" id="3127014"/>
    <lineage>
        <taxon>Bacteria</taxon>
        <taxon>Bacillati</taxon>
        <taxon>Candidatus Dormiibacterota</taxon>
        <taxon>Candidatus Dormibacteria</taxon>
        <taxon>Candidatus Aeolococcales</taxon>
        <taxon>Candidatus Aeolococcaceae</taxon>
        <taxon>Candidatus Amunia</taxon>
    </lineage>
</organism>
<dbReference type="Proteomes" id="UP000614410">
    <property type="component" value="Unassembled WGS sequence"/>
</dbReference>
<dbReference type="GO" id="GO:0003954">
    <property type="term" value="F:NADH dehydrogenase activity"/>
    <property type="evidence" value="ECO:0007669"/>
    <property type="project" value="TreeGrafter"/>
</dbReference>
<feature type="domain" description="4Fe-4S His(Cys)3-ligated-type" evidence="11">
    <location>
        <begin position="92"/>
        <end position="131"/>
    </location>
</feature>
<dbReference type="PANTHER" id="PTHR43105">
    <property type="entry name" value="RESPIRATORY NITRATE REDUCTASE"/>
    <property type="match status" value="1"/>
</dbReference>
<evidence type="ECO:0000256" key="9">
    <source>
        <dbReference type="ARBA" id="ARBA00034078"/>
    </source>
</evidence>
<dbReference type="InterPro" id="IPR006656">
    <property type="entry name" value="Mopterin_OxRdtase"/>
</dbReference>
<evidence type="ECO:0000256" key="3">
    <source>
        <dbReference type="ARBA" id="ARBA00022485"/>
    </source>
</evidence>
<sequence length="642" mass="69440">MAADTTPPAAPEDGLVGITIDGRTARVAKGTLVTDASAILGIHIPVYCAHPKMDPVAVCRMCLVHVEKMPKLQPACATPVSEGMVVSTERADVAKTREGVLEFLLLNHPLDCPVCDRGGECDLQDFAFRYGPQASRFPITEKVHFNKAVPLSDRIELDQERCILCWRCTRYYDEITGEKELVLQERGVHTLVNTFEGKPLTSAFQGNLPEICPVGALTNRKYRFKARPWDLQRTKGVCPTCSYGCNINIDSRDFEIKRFASRDNPLVDDMWLCDRGRDSGPSWNNVERIRRPVLRDATGSREVSVSEAVAAAARSLREVRERHGPSSIAVLGSAENTNEEIWLLQRLARTALETPHLDHQLEAFPDIGPEEHALGIAEIEQCAAVIVLGDEPEREAPVLTLRLFKAQTKRGVAIRRVVAQATRSLVGELPAEGLIGLIADETNREHATALAGELSRSHQVRRMTVTRGVNGRGAKDLGMLPNSGPGYTAVDQAGKAGRHILEASAAGLITGLVVMGGSVWSASVTPLLERVAAALEVLVVIDTRPGPLSRAATVLIPGHAIFEKGGTVTNMEGRVQRVRPALPPATQTPSETRILSALAAELGAAGWPGDHLLINRELVTAVPAYARAGNGGRALFEAAVRA</sequence>
<dbReference type="SUPFAM" id="SSF54862">
    <property type="entry name" value="4Fe-4S ferredoxins"/>
    <property type="match status" value="1"/>
</dbReference>
<dbReference type="GO" id="GO:0008137">
    <property type="term" value="F:NADH dehydrogenase (ubiquinone) activity"/>
    <property type="evidence" value="ECO:0007669"/>
    <property type="project" value="InterPro"/>
</dbReference>
<dbReference type="SMART" id="SM00929">
    <property type="entry name" value="NADH-G_4Fe-4S_3"/>
    <property type="match status" value="1"/>
</dbReference>
<dbReference type="Pfam" id="PF04879">
    <property type="entry name" value="Molybdop_Fe4S4"/>
    <property type="match status" value="1"/>
</dbReference>
<evidence type="ECO:0000313" key="12">
    <source>
        <dbReference type="EMBL" id="MBJ7608788.1"/>
    </source>
</evidence>
<evidence type="ECO:0000256" key="7">
    <source>
        <dbReference type="ARBA" id="ARBA00023014"/>
    </source>
</evidence>
<name>A0A934KCB6_9BACT</name>
<keyword evidence="3" id="KW-0004">4Fe-4S</keyword>
<comment type="cofactor">
    <cofactor evidence="9">
        <name>[2Fe-2S] cluster</name>
        <dbReference type="ChEBI" id="CHEBI:190135"/>
    </cofactor>
</comment>
<dbReference type="CDD" id="cd00207">
    <property type="entry name" value="fer2"/>
    <property type="match status" value="1"/>
</dbReference>
<dbReference type="Pfam" id="PF13510">
    <property type="entry name" value="Fer2_4"/>
    <property type="match status" value="1"/>
</dbReference>
<keyword evidence="5" id="KW-1278">Translocase</keyword>
<evidence type="ECO:0000256" key="5">
    <source>
        <dbReference type="ARBA" id="ARBA00022967"/>
    </source>
</evidence>
<dbReference type="InterPro" id="IPR006963">
    <property type="entry name" value="Mopterin_OxRdtase_4Fe-4S_dom"/>
</dbReference>
<comment type="similarity">
    <text evidence="2">Belongs to the complex I 75 kDa subunit family.</text>
</comment>
<dbReference type="SUPFAM" id="SSF53706">
    <property type="entry name" value="Formate dehydrogenase/DMSO reductase, domains 1-3"/>
    <property type="match status" value="1"/>
</dbReference>
<dbReference type="PROSITE" id="PS00642">
    <property type="entry name" value="COMPLEX1_75K_2"/>
    <property type="match status" value="1"/>
</dbReference>
<dbReference type="PROSITE" id="PS00643">
    <property type="entry name" value="COMPLEX1_75K_3"/>
    <property type="match status" value="1"/>
</dbReference>
<dbReference type="GO" id="GO:0016020">
    <property type="term" value="C:membrane"/>
    <property type="evidence" value="ECO:0007669"/>
    <property type="project" value="InterPro"/>
</dbReference>
<dbReference type="FunFam" id="3.10.20.740:FF:000001">
    <property type="entry name" value="NADH-quinone oxidoreductase subunit G"/>
    <property type="match status" value="1"/>
</dbReference>
<evidence type="ECO:0000256" key="6">
    <source>
        <dbReference type="ARBA" id="ARBA00023004"/>
    </source>
</evidence>
<dbReference type="Gene3D" id="3.10.20.740">
    <property type="match status" value="1"/>
</dbReference>
<dbReference type="Pfam" id="PF10588">
    <property type="entry name" value="NADH-G_4Fe-4S_3"/>
    <property type="match status" value="1"/>
</dbReference>
<dbReference type="AlphaFoldDB" id="A0A934KCB6"/>
<gene>
    <name evidence="12" type="ORF">JF887_05070</name>
</gene>
<dbReference type="SUPFAM" id="SSF54292">
    <property type="entry name" value="2Fe-2S ferredoxin-like"/>
    <property type="match status" value="1"/>
</dbReference>
<dbReference type="Gene3D" id="3.40.228.10">
    <property type="entry name" value="Dimethylsulfoxide Reductase, domain 2"/>
    <property type="match status" value="1"/>
</dbReference>
<dbReference type="Gene3D" id="3.30.70.20">
    <property type="match status" value="1"/>
</dbReference>
<keyword evidence="6" id="KW-0408">Iron</keyword>